<dbReference type="Pfam" id="PF00043">
    <property type="entry name" value="GST_C"/>
    <property type="match status" value="1"/>
</dbReference>
<dbReference type="PROSITE" id="PS50404">
    <property type="entry name" value="GST_NTER"/>
    <property type="match status" value="1"/>
</dbReference>
<feature type="domain" description="GST N-terminal" evidence="2">
    <location>
        <begin position="2"/>
        <end position="83"/>
    </location>
</feature>
<dbReference type="FunFam" id="3.40.30.10:FF:000034">
    <property type="entry name" value="glutathione S-transferase 1"/>
    <property type="match status" value="1"/>
</dbReference>
<proteinExistence type="predicted"/>
<dbReference type="CDD" id="cd03177">
    <property type="entry name" value="GST_C_Delta_Epsilon"/>
    <property type="match status" value="1"/>
</dbReference>
<dbReference type="CDD" id="cd03045">
    <property type="entry name" value="GST_N_Delta_Epsilon"/>
    <property type="match status" value="1"/>
</dbReference>
<dbReference type="SUPFAM" id="SSF47616">
    <property type="entry name" value="GST C-terminal domain-like"/>
    <property type="match status" value="1"/>
</dbReference>
<dbReference type="InterPro" id="IPR036282">
    <property type="entry name" value="Glutathione-S-Trfase_C_sf"/>
</dbReference>
<accession>A0AAN9VUE2</accession>
<dbReference type="SUPFAM" id="SSF52833">
    <property type="entry name" value="Thioredoxin-like"/>
    <property type="match status" value="1"/>
</dbReference>
<keyword evidence="5" id="KW-1185">Reference proteome</keyword>
<dbReference type="Proteomes" id="UP001378592">
    <property type="component" value="Unassembled WGS sequence"/>
</dbReference>
<evidence type="ECO:0000313" key="5">
    <source>
        <dbReference type="Proteomes" id="UP001378592"/>
    </source>
</evidence>
<dbReference type="SFLD" id="SFLDG01153">
    <property type="entry name" value="Main.4:_Theta-like"/>
    <property type="match status" value="1"/>
</dbReference>
<dbReference type="PROSITE" id="PS50405">
    <property type="entry name" value="GST_CTER"/>
    <property type="match status" value="1"/>
</dbReference>
<dbReference type="FunFam" id="1.20.1050.10:FF:000007">
    <property type="entry name" value="Glutathione S-transferase 1-1"/>
    <property type="match status" value="1"/>
</dbReference>
<dbReference type="SFLD" id="SFLDG00358">
    <property type="entry name" value="Main_(cytGST)"/>
    <property type="match status" value="1"/>
</dbReference>
<dbReference type="AlphaFoldDB" id="A0AAN9VUE2"/>
<dbReference type="EMBL" id="JAZDUA010000065">
    <property type="protein sequence ID" value="KAK7870006.1"/>
    <property type="molecule type" value="Genomic_DNA"/>
</dbReference>
<dbReference type="PANTHER" id="PTHR43969:SF9">
    <property type="entry name" value="GLUTATHIONE S TRANSFERASE D10, ISOFORM A-RELATED"/>
    <property type="match status" value="1"/>
</dbReference>
<sequence length="221" mass="24826">MVRPIFYHMPESPPSRGALHVARMLNVDVEVRNIDLFTGEQLKPEFIKVNPMHTVPTLDDNGFVVVDSHAIATYLANKFGKDDKLYPSELKKRSLVDQRLNFNNGFLYKRIRDIGGPVFFSGVDIIPEDLKANAHEVLGWLEGFLKPTGWVAGDNITIADAMCVSSVTTFIAEGCDMNKYPLIQAWIARCRKSIPDFDAVDKTGNDSFHKLFKSKLKPGQI</sequence>
<comment type="subunit">
    <text evidence="1">Homodimer.</text>
</comment>
<evidence type="ECO:0000259" key="2">
    <source>
        <dbReference type="PROSITE" id="PS50404"/>
    </source>
</evidence>
<feature type="domain" description="GST C-terminal" evidence="3">
    <location>
        <begin position="89"/>
        <end position="216"/>
    </location>
</feature>
<dbReference type="InterPro" id="IPR004045">
    <property type="entry name" value="Glutathione_S-Trfase_N"/>
</dbReference>
<dbReference type="InterPro" id="IPR010987">
    <property type="entry name" value="Glutathione-S-Trfase_C-like"/>
</dbReference>
<dbReference type="SFLD" id="SFLDS00019">
    <property type="entry name" value="Glutathione_Transferase_(cytos"/>
    <property type="match status" value="1"/>
</dbReference>
<dbReference type="InterPro" id="IPR036249">
    <property type="entry name" value="Thioredoxin-like_sf"/>
</dbReference>
<dbReference type="InterPro" id="IPR040079">
    <property type="entry name" value="Glutathione_S-Trfase"/>
</dbReference>
<evidence type="ECO:0000313" key="4">
    <source>
        <dbReference type="EMBL" id="KAK7870006.1"/>
    </source>
</evidence>
<gene>
    <name evidence="4" type="ORF">R5R35_011973</name>
</gene>
<name>A0AAN9VUE2_9ORTH</name>
<protein>
    <submittedName>
        <fullName evidence="4">Uncharacterized protein</fullName>
    </submittedName>
</protein>
<dbReference type="InterPro" id="IPR004046">
    <property type="entry name" value="GST_C"/>
</dbReference>
<dbReference type="Gene3D" id="3.40.30.10">
    <property type="entry name" value="Glutaredoxin"/>
    <property type="match status" value="1"/>
</dbReference>
<dbReference type="GO" id="GO:0006749">
    <property type="term" value="P:glutathione metabolic process"/>
    <property type="evidence" value="ECO:0007669"/>
    <property type="project" value="TreeGrafter"/>
</dbReference>
<evidence type="ECO:0000259" key="3">
    <source>
        <dbReference type="PROSITE" id="PS50405"/>
    </source>
</evidence>
<dbReference type="PANTHER" id="PTHR43969">
    <property type="entry name" value="GLUTATHIONE S TRANSFERASE D10, ISOFORM A-RELATED"/>
    <property type="match status" value="1"/>
</dbReference>
<dbReference type="Gene3D" id="1.20.1050.10">
    <property type="match status" value="1"/>
</dbReference>
<dbReference type="Pfam" id="PF13417">
    <property type="entry name" value="GST_N_3"/>
    <property type="match status" value="1"/>
</dbReference>
<organism evidence="4 5">
    <name type="scientific">Gryllus longicercus</name>
    <dbReference type="NCBI Taxonomy" id="2509291"/>
    <lineage>
        <taxon>Eukaryota</taxon>
        <taxon>Metazoa</taxon>
        <taxon>Ecdysozoa</taxon>
        <taxon>Arthropoda</taxon>
        <taxon>Hexapoda</taxon>
        <taxon>Insecta</taxon>
        <taxon>Pterygota</taxon>
        <taxon>Neoptera</taxon>
        <taxon>Polyneoptera</taxon>
        <taxon>Orthoptera</taxon>
        <taxon>Ensifera</taxon>
        <taxon>Gryllidea</taxon>
        <taxon>Grylloidea</taxon>
        <taxon>Gryllidae</taxon>
        <taxon>Gryllinae</taxon>
        <taxon>Gryllus</taxon>
    </lineage>
</organism>
<comment type="caution">
    <text evidence="4">The sequence shown here is derived from an EMBL/GenBank/DDBJ whole genome shotgun (WGS) entry which is preliminary data.</text>
</comment>
<dbReference type="GO" id="GO:0004364">
    <property type="term" value="F:glutathione transferase activity"/>
    <property type="evidence" value="ECO:0007669"/>
    <property type="project" value="TreeGrafter"/>
</dbReference>
<evidence type="ECO:0000256" key="1">
    <source>
        <dbReference type="ARBA" id="ARBA00011738"/>
    </source>
</evidence>
<reference evidence="4 5" key="1">
    <citation type="submission" date="2024-03" db="EMBL/GenBank/DDBJ databases">
        <title>The genome assembly and annotation of the cricket Gryllus longicercus Weissman &amp; Gray.</title>
        <authorList>
            <person name="Szrajer S."/>
            <person name="Gray D."/>
            <person name="Ylla G."/>
        </authorList>
    </citation>
    <scope>NUCLEOTIDE SEQUENCE [LARGE SCALE GENOMIC DNA]</scope>
    <source>
        <strain evidence="4">DAG 2021-001</strain>
        <tissue evidence="4">Whole body minus gut</tissue>
    </source>
</reference>